<dbReference type="WBParaSite" id="MCU_014663-RA">
    <property type="protein sequence ID" value="MCU_014663-RA"/>
    <property type="gene ID" value="MCU_014663"/>
</dbReference>
<proteinExistence type="predicted"/>
<protein>
    <submittedName>
        <fullName evidence="1">Secreted protein</fullName>
    </submittedName>
</protein>
<dbReference type="AlphaFoldDB" id="A0A5K3G305"/>
<evidence type="ECO:0000313" key="1">
    <source>
        <dbReference type="WBParaSite" id="MCU_014663-RA"/>
    </source>
</evidence>
<reference evidence="1" key="1">
    <citation type="submission" date="2019-11" db="UniProtKB">
        <authorList>
            <consortium name="WormBaseParasite"/>
        </authorList>
    </citation>
    <scope>IDENTIFICATION</scope>
</reference>
<name>A0A5K3G305_MESCO</name>
<organism evidence="1">
    <name type="scientific">Mesocestoides corti</name>
    <name type="common">Flatworm</name>
    <dbReference type="NCBI Taxonomy" id="53468"/>
    <lineage>
        <taxon>Eukaryota</taxon>
        <taxon>Metazoa</taxon>
        <taxon>Spiralia</taxon>
        <taxon>Lophotrochozoa</taxon>
        <taxon>Platyhelminthes</taxon>
        <taxon>Cestoda</taxon>
        <taxon>Eucestoda</taxon>
        <taxon>Cyclophyllidea</taxon>
        <taxon>Mesocestoididae</taxon>
        <taxon>Mesocestoides</taxon>
    </lineage>
</organism>
<accession>A0A5K3G305</accession>
<sequence>MTVTVLLVPISIRRRPTTFSRRLPRLTSDNRVRCAHPPQTQQALTNPRGHAWRAVEVEHSVNSLGITSASTSTSNCHTLGVN</sequence>